<dbReference type="SUPFAM" id="SSF50249">
    <property type="entry name" value="Nucleic acid-binding proteins"/>
    <property type="match status" value="1"/>
</dbReference>
<dbReference type="FunFam" id="2.40.50.140:FF:000123">
    <property type="entry name" value="30S ribosomal protein S17"/>
    <property type="match status" value="1"/>
</dbReference>
<accession>A0A0P1MJW9</accession>
<dbReference type="GO" id="GO:0022627">
    <property type="term" value="C:cytosolic small ribosomal subunit"/>
    <property type="evidence" value="ECO:0007669"/>
    <property type="project" value="UniProtKB-UniRule"/>
</dbReference>
<feature type="compositionally biased region" description="Basic and acidic residues" evidence="8">
    <location>
        <begin position="21"/>
        <end position="31"/>
    </location>
</feature>
<accession>A0A0P1LIL0</accession>
<dbReference type="InterPro" id="IPR019984">
    <property type="entry name" value="Ribosomal_uS17_bact/chlr"/>
</dbReference>
<dbReference type="PRINTS" id="PR00973">
    <property type="entry name" value="RIBOSOMALS17"/>
</dbReference>
<dbReference type="EMBL" id="FAOP01000008">
    <property type="protein sequence ID" value="CUU08102.1"/>
    <property type="molecule type" value="Genomic_DNA"/>
</dbReference>
<comment type="similarity">
    <text evidence="1 6 7">Belongs to the universal ribosomal protein uS17 family.</text>
</comment>
<accession>A0A0P1PAL5</accession>
<name>A0A0P1MZD1_9BACT</name>
<dbReference type="Pfam" id="PF00366">
    <property type="entry name" value="Ribosomal_S17"/>
    <property type="match status" value="1"/>
</dbReference>
<dbReference type="GO" id="GO:0003735">
    <property type="term" value="F:structural constituent of ribosome"/>
    <property type="evidence" value="ECO:0007669"/>
    <property type="project" value="UniProtKB-UniRule"/>
</dbReference>
<organism evidence="10 11">
    <name type="scientific">Candidatus Kryptonium thompsonii</name>
    <dbReference type="NCBI Taxonomy" id="1633631"/>
    <lineage>
        <taxon>Bacteria</taxon>
        <taxon>Pseudomonadati</taxon>
        <taxon>Candidatus Kryptoniota</taxon>
        <taxon>Candidatus Kryptonium</taxon>
    </lineage>
</organism>
<dbReference type="CDD" id="cd00364">
    <property type="entry name" value="Ribosomal_uS17"/>
    <property type="match status" value="1"/>
</dbReference>
<comment type="function">
    <text evidence="6">One of the primary rRNA binding proteins, it binds specifically to the 5'-end of 16S ribosomal RNA.</text>
</comment>
<keyword evidence="4 6" id="KW-0689">Ribosomal protein</keyword>
<evidence type="ECO:0000313" key="12">
    <source>
        <dbReference type="Proteomes" id="UP000182200"/>
    </source>
</evidence>
<accession>A0A0P1LAJ6</accession>
<gene>
    <name evidence="6" type="primary">rpsQ</name>
    <name evidence="10" type="ORF">JGI4_01992</name>
    <name evidence="9" type="ORF">JGI8_00046</name>
</gene>
<evidence type="ECO:0000313" key="9">
    <source>
        <dbReference type="EMBL" id="CUS76743.1"/>
    </source>
</evidence>
<evidence type="ECO:0000256" key="5">
    <source>
        <dbReference type="ARBA" id="ARBA00023274"/>
    </source>
</evidence>
<dbReference type="PANTHER" id="PTHR10744:SF1">
    <property type="entry name" value="SMALL RIBOSOMAL SUBUNIT PROTEIN US17M"/>
    <property type="match status" value="1"/>
</dbReference>
<evidence type="ECO:0000313" key="10">
    <source>
        <dbReference type="EMBL" id="CUU08102.1"/>
    </source>
</evidence>
<accession>A0A0P1M4C3</accession>
<dbReference type="InterPro" id="IPR000266">
    <property type="entry name" value="Ribosomal_uS17"/>
</dbReference>
<evidence type="ECO:0000256" key="4">
    <source>
        <dbReference type="ARBA" id="ARBA00022980"/>
    </source>
</evidence>
<dbReference type="AlphaFoldDB" id="A0A0P1MZD1"/>
<dbReference type="EMBL" id="CZVI01000001">
    <property type="protein sequence ID" value="CUS76743.1"/>
    <property type="molecule type" value="Genomic_DNA"/>
</dbReference>
<evidence type="ECO:0000256" key="6">
    <source>
        <dbReference type="HAMAP-Rule" id="MF_01345"/>
    </source>
</evidence>
<dbReference type="STRING" id="1633631.GCA_001442925_01988"/>
<comment type="subunit">
    <text evidence="6">Part of the 30S ribosomal subunit.</text>
</comment>
<evidence type="ECO:0000256" key="2">
    <source>
        <dbReference type="ARBA" id="ARBA00022730"/>
    </source>
</evidence>
<dbReference type="GO" id="GO:0019843">
    <property type="term" value="F:rRNA binding"/>
    <property type="evidence" value="ECO:0007669"/>
    <property type="project" value="UniProtKB-UniRule"/>
</dbReference>
<sequence>MSENKIQEQENIGQVQQEQDEAQKAQTEKSKRGQRKVRIGRVVSNKMQKTIVVAIERKVMHPIYKKVYVRTTKVMAHDEKNECNIGDIVKIMETRPLSRHKRWRLVEIIERAK</sequence>
<reference evidence="9 12" key="1">
    <citation type="submission" date="2015-11" db="EMBL/GenBank/DDBJ databases">
        <authorList>
            <person name="Varghese N."/>
        </authorList>
    </citation>
    <scope>NUCLEOTIDE SEQUENCE [LARGE SCALE GENOMIC DNA]</scope>
    <source>
        <strain evidence="9 12">JGI-8</strain>
    </source>
</reference>
<feature type="region of interest" description="Disordered" evidence="8">
    <location>
        <begin position="1"/>
        <end position="37"/>
    </location>
</feature>
<dbReference type="InterPro" id="IPR012340">
    <property type="entry name" value="NA-bd_OB-fold"/>
</dbReference>
<accession>A0A0P1MZD1</accession>
<accession>A0A0P1L6X9</accession>
<accession>A0A0P1P1U9</accession>
<accession>A0A0S4ND75</accession>
<evidence type="ECO:0000256" key="3">
    <source>
        <dbReference type="ARBA" id="ARBA00022884"/>
    </source>
</evidence>
<keyword evidence="5 6" id="KW-0687">Ribonucleoprotein</keyword>
<dbReference type="HAMAP" id="MF_01345_B">
    <property type="entry name" value="Ribosomal_uS17_B"/>
    <property type="match status" value="1"/>
</dbReference>
<dbReference type="Proteomes" id="UP000182011">
    <property type="component" value="Unassembled WGS sequence"/>
</dbReference>
<evidence type="ECO:0000256" key="7">
    <source>
        <dbReference type="RuleBase" id="RU003872"/>
    </source>
</evidence>
<dbReference type="NCBIfam" id="TIGR03635">
    <property type="entry name" value="uS17_bact"/>
    <property type="match status" value="1"/>
</dbReference>
<accession>A0A0P1MFK2</accession>
<protein>
    <recommendedName>
        <fullName evidence="6">Small ribosomal subunit protein uS17</fullName>
    </recommendedName>
</protein>
<keyword evidence="2 6" id="KW-0699">rRNA-binding</keyword>
<dbReference type="NCBIfam" id="NF004123">
    <property type="entry name" value="PRK05610.1"/>
    <property type="match status" value="1"/>
</dbReference>
<evidence type="ECO:0000313" key="11">
    <source>
        <dbReference type="Proteomes" id="UP000182011"/>
    </source>
</evidence>
<keyword evidence="3 6" id="KW-0694">RNA-binding</keyword>
<reference evidence="10 11" key="2">
    <citation type="submission" date="2015-11" db="EMBL/GenBank/DDBJ databases">
        <authorList>
            <person name="Zhang Y."/>
            <person name="Guo Z."/>
        </authorList>
    </citation>
    <scope>NUCLEOTIDE SEQUENCE [LARGE SCALE GENOMIC DNA]</scope>
    <source>
        <strain evidence="10">JGI-4</strain>
    </source>
</reference>
<evidence type="ECO:0000256" key="8">
    <source>
        <dbReference type="SAM" id="MobiDB-lite"/>
    </source>
</evidence>
<accession>A0A0P1LPD7</accession>
<evidence type="ECO:0000256" key="1">
    <source>
        <dbReference type="ARBA" id="ARBA00010254"/>
    </source>
</evidence>
<dbReference type="PROSITE" id="PS00056">
    <property type="entry name" value="RIBOSOMAL_S17"/>
    <property type="match status" value="1"/>
</dbReference>
<dbReference type="OrthoDB" id="9811714at2"/>
<dbReference type="GO" id="GO:0006412">
    <property type="term" value="P:translation"/>
    <property type="evidence" value="ECO:0007669"/>
    <property type="project" value="UniProtKB-UniRule"/>
</dbReference>
<dbReference type="Proteomes" id="UP000182200">
    <property type="component" value="Unassembled WGS sequence"/>
</dbReference>
<keyword evidence="12" id="KW-1185">Reference proteome</keyword>
<dbReference type="InterPro" id="IPR019979">
    <property type="entry name" value="Ribosomal_uS17_CS"/>
</dbReference>
<proteinExistence type="inferred from homology"/>
<dbReference type="Gene3D" id="2.40.50.140">
    <property type="entry name" value="Nucleic acid-binding proteins"/>
    <property type="match status" value="1"/>
</dbReference>
<dbReference type="PANTHER" id="PTHR10744">
    <property type="entry name" value="40S RIBOSOMAL PROTEIN S11 FAMILY MEMBER"/>
    <property type="match status" value="1"/>
</dbReference>